<evidence type="ECO:0000313" key="2">
    <source>
        <dbReference type="EMBL" id="KAK3900436.1"/>
    </source>
</evidence>
<feature type="region of interest" description="Disordered" evidence="1">
    <location>
        <begin position="452"/>
        <end position="491"/>
    </location>
</feature>
<feature type="compositionally biased region" description="Acidic residues" evidence="1">
    <location>
        <begin position="680"/>
        <end position="690"/>
    </location>
</feature>
<feature type="compositionally biased region" description="Polar residues" evidence="1">
    <location>
        <begin position="560"/>
        <end position="577"/>
    </location>
</feature>
<dbReference type="EMBL" id="MU855672">
    <property type="protein sequence ID" value="KAK3900436.1"/>
    <property type="molecule type" value="Genomic_DNA"/>
</dbReference>
<organism evidence="2 3">
    <name type="scientific">Staphylotrichum tortipilum</name>
    <dbReference type="NCBI Taxonomy" id="2831512"/>
    <lineage>
        <taxon>Eukaryota</taxon>
        <taxon>Fungi</taxon>
        <taxon>Dikarya</taxon>
        <taxon>Ascomycota</taxon>
        <taxon>Pezizomycotina</taxon>
        <taxon>Sordariomycetes</taxon>
        <taxon>Sordariomycetidae</taxon>
        <taxon>Sordariales</taxon>
        <taxon>Chaetomiaceae</taxon>
        <taxon>Staphylotrichum</taxon>
    </lineage>
</organism>
<comment type="caution">
    <text evidence="2">The sequence shown here is derived from an EMBL/GenBank/DDBJ whole genome shotgun (WGS) entry which is preliminary data.</text>
</comment>
<dbReference type="AlphaFoldDB" id="A0AAN6MGI6"/>
<feature type="compositionally biased region" description="Basic residues" evidence="1">
    <location>
        <begin position="725"/>
        <end position="736"/>
    </location>
</feature>
<reference evidence="2" key="2">
    <citation type="submission" date="2023-05" db="EMBL/GenBank/DDBJ databases">
        <authorList>
            <consortium name="Lawrence Berkeley National Laboratory"/>
            <person name="Steindorff A."/>
            <person name="Hensen N."/>
            <person name="Bonometti L."/>
            <person name="Westerberg I."/>
            <person name="Brannstrom I.O."/>
            <person name="Guillou S."/>
            <person name="Cros-Aarteil S."/>
            <person name="Calhoun S."/>
            <person name="Haridas S."/>
            <person name="Kuo A."/>
            <person name="Mondo S."/>
            <person name="Pangilinan J."/>
            <person name="Riley R."/>
            <person name="Labutti K."/>
            <person name="Andreopoulos B."/>
            <person name="Lipzen A."/>
            <person name="Chen C."/>
            <person name="Yanf M."/>
            <person name="Daum C."/>
            <person name="Ng V."/>
            <person name="Clum A."/>
            <person name="Ohm R."/>
            <person name="Martin F."/>
            <person name="Silar P."/>
            <person name="Natvig D."/>
            <person name="Lalanne C."/>
            <person name="Gautier V."/>
            <person name="Ament-Velasquez S.L."/>
            <person name="Kruys A."/>
            <person name="Hutchinson M.I."/>
            <person name="Powell A.J."/>
            <person name="Barry K."/>
            <person name="Miller A.N."/>
            <person name="Grigoriev I.V."/>
            <person name="Debuchy R."/>
            <person name="Gladieux P."/>
            <person name="Thoren M.H."/>
            <person name="Johannesson H."/>
        </authorList>
    </citation>
    <scope>NUCLEOTIDE SEQUENCE</scope>
    <source>
        <strain evidence="2">CBS 103.79</strain>
    </source>
</reference>
<feature type="region of interest" description="Disordered" evidence="1">
    <location>
        <begin position="638"/>
        <end position="764"/>
    </location>
</feature>
<feature type="region of interest" description="Disordered" evidence="1">
    <location>
        <begin position="1"/>
        <end position="141"/>
    </location>
</feature>
<proteinExistence type="predicted"/>
<feature type="compositionally biased region" description="Basic and acidic residues" evidence="1">
    <location>
        <begin position="714"/>
        <end position="724"/>
    </location>
</feature>
<reference evidence="2" key="1">
    <citation type="journal article" date="2023" name="Mol. Phylogenet. Evol.">
        <title>Genome-scale phylogeny and comparative genomics of the fungal order Sordariales.</title>
        <authorList>
            <person name="Hensen N."/>
            <person name="Bonometti L."/>
            <person name="Westerberg I."/>
            <person name="Brannstrom I.O."/>
            <person name="Guillou S."/>
            <person name="Cros-Aarteil S."/>
            <person name="Calhoun S."/>
            <person name="Haridas S."/>
            <person name="Kuo A."/>
            <person name="Mondo S."/>
            <person name="Pangilinan J."/>
            <person name="Riley R."/>
            <person name="LaButti K."/>
            <person name="Andreopoulos B."/>
            <person name="Lipzen A."/>
            <person name="Chen C."/>
            <person name="Yan M."/>
            <person name="Daum C."/>
            <person name="Ng V."/>
            <person name="Clum A."/>
            <person name="Steindorff A."/>
            <person name="Ohm R.A."/>
            <person name="Martin F."/>
            <person name="Silar P."/>
            <person name="Natvig D.O."/>
            <person name="Lalanne C."/>
            <person name="Gautier V."/>
            <person name="Ament-Velasquez S.L."/>
            <person name="Kruys A."/>
            <person name="Hutchinson M.I."/>
            <person name="Powell A.J."/>
            <person name="Barry K."/>
            <person name="Miller A.N."/>
            <person name="Grigoriev I.V."/>
            <person name="Debuchy R."/>
            <person name="Gladieux P."/>
            <person name="Hiltunen Thoren M."/>
            <person name="Johannesson H."/>
        </authorList>
    </citation>
    <scope>NUCLEOTIDE SEQUENCE</scope>
    <source>
        <strain evidence="2">CBS 103.79</strain>
    </source>
</reference>
<feature type="region of interest" description="Disordered" evidence="1">
    <location>
        <begin position="161"/>
        <end position="199"/>
    </location>
</feature>
<keyword evidence="3" id="KW-1185">Reference proteome</keyword>
<feature type="region of interest" description="Disordered" evidence="1">
    <location>
        <begin position="211"/>
        <end position="231"/>
    </location>
</feature>
<feature type="compositionally biased region" description="Low complexity" evidence="1">
    <location>
        <begin position="261"/>
        <end position="271"/>
    </location>
</feature>
<feature type="compositionally biased region" description="Polar residues" evidence="1">
    <location>
        <begin position="213"/>
        <end position="226"/>
    </location>
</feature>
<feature type="compositionally biased region" description="Low complexity" evidence="1">
    <location>
        <begin position="89"/>
        <end position="114"/>
    </location>
</feature>
<feature type="compositionally biased region" description="Polar residues" evidence="1">
    <location>
        <begin position="279"/>
        <end position="290"/>
    </location>
</feature>
<accession>A0AAN6MGI6</accession>
<gene>
    <name evidence="2" type="ORF">C8A05DRAFT_17262</name>
</gene>
<evidence type="ECO:0000256" key="1">
    <source>
        <dbReference type="SAM" id="MobiDB-lite"/>
    </source>
</evidence>
<feature type="compositionally biased region" description="Low complexity" evidence="1">
    <location>
        <begin position="24"/>
        <end position="57"/>
    </location>
</feature>
<protein>
    <recommendedName>
        <fullName evidence="4">Mucin</fullName>
    </recommendedName>
</protein>
<feature type="region of interest" description="Disordered" evidence="1">
    <location>
        <begin position="559"/>
        <end position="582"/>
    </location>
</feature>
<evidence type="ECO:0008006" key="4">
    <source>
        <dbReference type="Google" id="ProtNLM"/>
    </source>
</evidence>
<feature type="region of interest" description="Disordered" evidence="1">
    <location>
        <begin position="243"/>
        <end position="295"/>
    </location>
</feature>
<dbReference type="Proteomes" id="UP001303889">
    <property type="component" value="Unassembled WGS sequence"/>
</dbReference>
<name>A0AAN6MGI6_9PEZI</name>
<evidence type="ECO:0000313" key="3">
    <source>
        <dbReference type="Proteomes" id="UP001303889"/>
    </source>
</evidence>
<feature type="compositionally biased region" description="Low complexity" evidence="1">
    <location>
        <begin position="691"/>
        <end position="713"/>
    </location>
</feature>
<sequence length="859" mass="94280">MAAFPTPDHAGQHAGGIPGLVRDGAAQGEGAGAAAAGAPAPSGVPLGAGVAPSSSSSAHPFLEDPSTAQTTAPASCFHPGSPAARDLSELSSELSSFINSPPSSSAAASPRVSSTHPFPNLASHPDDTQDESPSYTFYLAPSSPSRSSHAHSYSLCSSNISGPSIPANHTRRSIGITIPGKTRGGASPEHRPPLSSMDDYFSSAYGPIYSGMDDTTQLRPGSSGSTRSERNAIPLSFARWARRHYQHQHQQLSGEEREKASNNSNNNNNNNNKRHGRGSSKTLQKRQTQARAAVPQMTREEFEALPLAIQRKYFSTLERLRFAQESGLIDGISQHYDDISNFKSRKPPLRARNTDDYHHHILVQDHQSADQDRRDSVFGFHTPVSDSSPLSIGLPEATHETATWCERQQQLALAAAVRRRRRGSVVLDAADETLFKQLDRYQASSRSPAAAAAAADVLTPPHSPSSRDSMDSRDGFRQPGQSRDGPVPQSFYDSFRWMDEEEDLDLRLFLDDYHANLRESAPTTKQRPSFRRHMSVSKIPFGRRSSVSSTAPVPHDMAMSPTSPIHSPPESVSNGPTHTRRKSRALSLLGPRYDVQPAPLAVFDPSAAHYQDPEARLKLRVYLASPQKFDEAVEFGFPSADSADMTPLPPAQPQQHAQSSSKHKSTPSATNMRTFLASDMDSDSDADDDNNNNNNNSNDNLSLHSPPSSLGDPDSPKTPEPFEHHHPRRTSHHHHQQQQQNNKPRHNRFASAPLHGRKTPEPGFASREMTLRMTLTRPDLRAREDEIYGWQQGGHQQKVVYHQQHARRATALAVGERGGGGGVVYRGRESMEPFPELDHWNEAGERGVMRRIWNRVRRG</sequence>